<name>A0A2Z6Q3T1_9GLOM</name>
<comment type="similarity">
    <text evidence="2">Belongs to the eukaryotic initiation factor 4G family.</text>
</comment>
<evidence type="ECO:0000256" key="5">
    <source>
        <dbReference type="ARBA" id="ARBA00022553"/>
    </source>
</evidence>
<dbReference type="OrthoDB" id="514777at2759"/>
<dbReference type="Pfam" id="PF02854">
    <property type="entry name" value="MIF4G"/>
    <property type="match status" value="1"/>
</dbReference>
<dbReference type="PANTHER" id="PTHR23253:SF9">
    <property type="entry name" value="EUKARYOTIC TRANSLATION INITIATION FACTOR 4 GAMMA 2"/>
    <property type="match status" value="1"/>
</dbReference>
<evidence type="ECO:0000256" key="1">
    <source>
        <dbReference type="ARBA" id="ARBA00004496"/>
    </source>
</evidence>
<keyword evidence="4" id="KW-0396">Initiation factor</keyword>
<comment type="subcellular location">
    <subcellularLocation>
        <location evidence="1">Cytoplasm</location>
    </subcellularLocation>
</comment>
<feature type="compositionally biased region" description="Polar residues" evidence="8">
    <location>
        <begin position="584"/>
        <end position="594"/>
    </location>
</feature>
<feature type="region of interest" description="Disordered" evidence="8">
    <location>
        <begin position="628"/>
        <end position="647"/>
    </location>
</feature>
<dbReference type="EMBL" id="BLAL01000229">
    <property type="protein sequence ID" value="GES94082.1"/>
    <property type="molecule type" value="Genomic_DNA"/>
</dbReference>
<organism evidence="10 12">
    <name type="scientific">Rhizophagus clarus</name>
    <dbReference type="NCBI Taxonomy" id="94130"/>
    <lineage>
        <taxon>Eukaryota</taxon>
        <taxon>Fungi</taxon>
        <taxon>Fungi incertae sedis</taxon>
        <taxon>Mucoromycota</taxon>
        <taxon>Glomeromycotina</taxon>
        <taxon>Glomeromycetes</taxon>
        <taxon>Glomerales</taxon>
        <taxon>Glomeraceae</taxon>
        <taxon>Rhizophagus</taxon>
    </lineage>
</organism>
<proteinExistence type="inferred from homology"/>
<evidence type="ECO:0000256" key="7">
    <source>
        <dbReference type="ARBA" id="ARBA00022917"/>
    </source>
</evidence>
<dbReference type="AlphaFoldDB" id="A0A2Z6Q3T1"/>
<dbReference type="FunFam" id="1.25.40.180:FF:000020">
    <property type="entry name" value="Eukaryotic translation initiation factor subunit"/>
    <property type="match status" value="1"/>
</dbReference>
<dbReference type="InterPro" id="IPR022745">
    <property type="entry name" value="eIF4G1_eIF4E-bd"/>
</dbReference>
<keyword evidence="7" id="KW-0648">Protein biosynthesis</keyword>
<dbReference type="SUPFAM" id="SSF48371">
    <property type="entry name" value="ARM repeat"/>
    <property type="match status" value="1"/>
</dbReference>
<dbReference type="GO" id="GO:0010494">
    <property type="term" value="C:cytoplasmic stress granule"/>
    <property type="evidence" value="ECO:0007669"/>
    <property type="project" value="UniProtKB-ARBA"/>
</dbReference>
<comment type="caution">
    <text evidence="10">The sequence shown here is derived from an EMBL/GenBank/DDBJ whole genome shotgun (WGS) entry which is preliminary data.</text>
</comment>
<evidence type="ECO:0000313" key="11">
    <source>
        <dbReference type="EMBL" id="GES94082.1"/>
    </source>
</evidence>
<dbReference type="InterPro" id="IPR016024">
    <property type="entry name" value="ARM-type_fold"/>
</dbReference>
<dbReference type="Gene3D" id="1.20.970.30">
    <property type="entry name" value="eIF4G, eIF4E-binding domain"/>
    <property type="match status" value="1"/>
</dbReference>
<dbReference type="InterPro" id="IPR003890">
    <property type="entry name" value="MIF4G-like_typ-3"/>
</dbReference>
<feature type="domain" description="MIF4G" evidence="9">
    <location>
        <begin position="268"/>
        <end position="517"/>
    </location>
</feature>
<accession>A0A2Z6Q3T1</accession>
<protein>
    <submittedName>
        <fullName evidence="11">Armadillo-type protein</fullName>
    </submittedName>
</protein>
<dbReference type="Proteomes" id="UP000615446">
    <property type="component" value="Unassembled WGS sequence"/>
</dbReference>
<evidence type="ECO:0000256" key="4">
    <source>
        <dbReference type="ARBA" id="ARBA00022540"/>
    </source>
</evidence>
<evidence type="ECO:0000313" key="12">
    <source>
        <dbReference type="Proteomes" id="UP000247702"/>
    </source>
</evidence>
<dbReference type="GO" id="GO:0003743">
    <property type="term" value="F:translation initiation factor activity"/>
    <property type="evidence" value="ECO:0007669"/>
    <property type="project" value="UniProtKB-KW"/>
</dbReference>
<dbReference type="GO" id="GO:0016281">
    <property type="term" value="C:eukaryotic translation initiation factor 4F complex"/>
    <property type="evidence" value="ECO:0007669"/>
    <property type="project" value="TreeGrafter"/>
</dbReference>
<keyword evidence="6" id="KW-0694">RNA-binding</keyword>
<dbReference type="EMBL" id="BEXD01000138">
    <property type="protein sequence ID" value="GBB84650.1"/>
    <property type="molecule type" value="Genomic_DNA"/>
</dbReference>
<evidence type="ECO:0000256" key="6">
    <source>
        <dbReference type="ARBA" id="ARBA00022884"/>
    </source>
</evidence>
<keyword evidence="12" id="KW-1185">Reference proteome</keyword>
<dbReference type="PANTHER" id="PTHR23253">
    <property type="entry name" value="EUKARYOTIC TRANSLATION INITIATION FACTOR 4 GAMMA"/>
    <property type="match status" value="1"/>
</dbReference>
<sequence length="647" mass="74369">MNKYVNSLQISEGPYKENDFYDDKEVNIEKESTEKYYCECEEQININSELINSLKVRIEKLETDFGVKDQDIKNLQQKFKLARLSAVNDRQVVDRFYEPQISLATQDIKNYFSSNKLKSNEVDGYKDDALYNARMIIDLDSIKYPPHIKSPNPALNINAEPGKFRYDRNFMMQFMCICRERPKNLDDIFTDMPISHSTRRRTNRNKSEKVSPTAEIFEYILSNGARQVQEQNVKRENDTHIELSEDRKVPSSDLGILPKTTEDIHIAIRDIRELLKKLTFDEFDSISDQIIEYANRSRDEQDGRILRELSHLVIERLKPQDICAVYAQLCRKIIEKIDPKIVDENVKNTEGKYIQGGALFRKYLLTRCQDDFEKGWEMPFNEKSESNLSSDAAKSRKRAKRRGLGLICFISELFKLNMVTERIMHECIKKLLLFQDLPGEEEMDVLCKLMNTIGDKLDHVEIDQPEHTYNIAKFDHNKAKQHMDAYFTVMVGITKIPNLSTRIKSMLMSIIDLRNNDWKPLDPPKKIENAEKQKEDTESPKKSSSGDRGMPEPMSPKGSNSHEHQLDKETTSQESENEGWNVVGKNSSSSSLKYDNNKAADLTKFGSMGRFRISGKVSLIPGGTYGVLSGAAKGWSKANLTPGGTSK</sequence>
<gene>
    <name evidence="11" type="ORF">RCL2_002082300</name>
    <name evidence="10" type="ORF">RclHR1_11210004</name>
</gene>
<feature type="compositionally biased region" description="Basic and acidic residues" evidence="8">
    <location>
        <begin position="518"/>
        <end position="545"/>
    </location>
</feature>
<dbReference type="Proteomes" id="UP000247702">
    <property type="component" value="Unassembled WGS sequence"/>
</dbReference>
<reference evidence="11" key="2">
    <citation type="submission" date="2019-10" db="EMBL/GenBank/DDBJ databases">
        <title>Conservation and host-specific expression of non-tandemly repeated heterogenous ribosome RNA gene in arbuscular mycorrhizal fungi.</title>
        <authorList>
            <person name="Maeda T."/>
            <person name="Kobayashi Y."/>
            <person name="Nakagawa T."/>
            <person name="Ezawa T."/>
            <person name="Yamaguchi K."/>
            <person name="Bino T."/>
            <person name="Nishimoto Y."/>
            <person name="Shigenobu S."/>
            <person name="Kawaguchi M."/>
        </authorList>
    </citation>
    <scope>NUCLEOTIDE SEQUENCE</scope>
    <source>
        <strain evidence="11">HR1</strain>
    </source>
</reference>
<evidence type="ECO:0000256" key="3">
    <source>
        <dbReference type="ARBA" id="ARBA00022490"/>
    </source>
</evidence>
<dbReference type="InterPro" id="IPR036211">
    <property type="entry name" value="eIF4G_eIF4E-bd_sf"/>
</dbReference>
<dbReference type="STRING" id="94130.A0A2Z6Q3T1"/>
<reference evidence="10 12" key="1">
    <citation type="submission" date="2017-11" db="EMBL/GenBank/DDBJ databases">
        <title>The genome of Rhizophagus clarus HR1 reveals common genetic basis of auxotrophy among arbuscular mycorrhizal fungi.</title>
        <authorList>
            <person name="Kobayashi Y."/>
        </authorList>
    </citation>
    <scope>NUCLEOTIDE SEQUENCE [LARGE SCALE GENOMIC DNA]</scope>
    <source>
        <strain evidence="10 12">HR1</strain>
    </source>
</reference>
<evidence type="ECO:0000256" key="8">
    <source>
        <dbReference type="SAM" id="MobiDB-lite"/>
    </source>
</evidence>
<evidence type="ECO:0000256" key="2">
    <source>
        <dbReference type="ARBA" id="ARBA00005775"/>
    </source>
</evidence>
<dbReference type="SUPFAM" id="SSF101489">
    <property type="entry name" value="Eukaryotic initiation factor 4f subunit eIF4g, eIF4e-binding domain"/>
    <property type="match status" value="1"/>
</dbReference>
<dbReference type="Pfam" id="PF12152">
    <property type="entry name" value="eIF_4G1"/>
    <property type="match status" value="1"/>
</dbReference>
<keyword evidence="3" id="KW-0963">Cytoplasm</keyword>
<dbReference type="GO" id="GO:0003729">
    <property type="term" value="F:mRNA binding"/>
    <property type="evidence" value="ECO:0007669"/>
    <property type="project" value="TreeGrafter"/>
</dbReference>
<dbReference type="SMART" id="SM00543">
    <property type="entry name" value="MIF4G"/>
    <property type="match status" value="1"/>
</dbReference>
<evidence type="ECO:0000259" key="9">
    <source>
        <dbReference type="SMART" id="SM00543"/>
    </source>
</evidence>
<feature type="region of interest" description="Disordered" evidence="8">
    <location>
        <begin position="518"/>
        <end position="595"/>
    </location>
</feature>
<feature type="compositionally biased region" description="Polar residues" evidence="8">
    <location>
        <begin position="638"/>
        <end position="647"/>
    </location>
</feature>
<feature type="compositionally biased region" description="Basic and acidic residues" evidence="8">
    <location>
        <begin position="560"/>
        <end position="571"/>
    </location>
</feature>
<dbReference type="Gene3D" id="1.25.40.180">
    <property type="match status" value="1"/>
</dbReference>
<evidence type="ECO:0000313" key="10">
    <source>
        <dbReference type="EMBL" id="GBB84650.1"/>
    </source>
</evidence>
<keyword evidence="5" id="KW-0597">Phosphoprotein</keyword>